<evidence type="ECO:0000256" key="5">
    <source>
        <dbReference type="ARBA" id="ARBA00022989"/>
    </source>
</evidence>
<keyword evidence="5" id="KW-1133">Transmembrane helix</keyword>
<proteinExistence type="inferred from homology"/>
<comment type="similarity">
    <text evidence="2">Belongs to the DoxX family.</text>
</comment>
<evidence type="ECO:0000313" key="7">
    <source>
        <dbReference type="EMBL" id="PRX19425.1"/>
    </source>
</evidence>
<reference evidence="7 8" key="1">
    <citation type="submission" date="2018-03" db="EMBL/GenBank/DDBJ databases">
        <title>Genomic Encyclopedia of Archaeal and Bacterial Type Strains, Phase II (KMG-II): from individual species to whole genera.</title>
        <authorList>
            <person name="Goeker M."/>
        </authorList>
    </citation>
    <scope>NUCLEOTIDE SEQUENCE [LARGE SCALE GENOMIC DNA]</scope>
    <source>
        <strain evidence="7 8">DSM 43146</strain>
    </source>
</reference>
<evidence type="ECO:0000256" key="2">
    <source>
        <dbReference type="ARBA" id="ARBA00006679"/>
    </source>
</evidence>
<evidence type="ECO:0000256" key="1">
    <source>
        <dbReference type="ARBA" id="ARBA00004651"/>
    </source>
</evidence>
<accession>A0A2T0K8M2</accession>
<comment type="caution">
    <text evidence="7">The sequence shown here is derived from an EMBL/GenBank/DDBJ whole genome shotgun (WGS) entry which is preliminary data.</text>
</comment>
<evidence type="ECO:0000256" key="4">
    <source>
        <dbReference type="ARBA" id="ARBA00022692"/>
    </source>
</evidence>
<protein>
    <submittedName>
        <fullName evidence="7">Putative oxidoreductase</fullName>
    </submittedName>
</protein>
<evidence type="ECO:0000256" key="3">
    <source>
        <dbReference type="ARBA" id="ARBA00022475"/>
    </source>
</evidence>
<dbReference type="Pfam" id="PF07681">
    <property type="entry name" value="DoxX"/>
    <property type="match status" value="1"/>
</dbReference>
<dbReference type="PANTHER" id="PTHR33452:SF1">
    <property type="entry name" value="INNER MEMBRANE PROTEIN YPHA-RELATED"/>
    <property type="match status" value="1"/>
</dbReference>
<sequence length="165" mass="15994">MTDTRVHDVLLLGARLVLGGYLAAHGAQKLFGSFDGPGLEACGKGFEQLGLTPGRPMAVLAGVSELGGGVLIAAGAAHPAGPLAVAGTMAVASATHRGRGPFNAGGGYELPLTNLVAAAALGVAGPGRFRLGGTIPALLTAAGALAGGALAGVSIVRIRAAQRQA</sequence>
<keyword evidence="4" id="KW-0812">Transmembrane</keyword>
<organism evidence="7 8">
    <name type="scientific">Actinoplanes italicus</name>
    <dbReference type="NCBI Taxonomy" id="113567"/>
    <lineage>
        <taxon>Bacteria</taxon>
        <taxon>Bacillati</taxon>
        <taxon>Actinomycetota</taxon>
        <taxon>Actinomycetes</taxon>
        <taxon>Micromonosporales</taxon>
        <taxon>Micromonosporaceae</taxon>
        <taxon>Actinoplanes</taxon>
    </lineage>
</organism>
<name>A0A2T0K8M2_9ACTN</name>
<dbReference type="InterPro" id="IPR032808">
    <property type="entry name" value="DoxX"/>
</dbReference>
<keyword evidence="6" id="KW-0472">Membrane</keyword>
<gene>
    <name evidence="7" type="ORF">CLV67_110177</name>
</gene>
<dbReference type="Proteomes" id="UP000239415">
    <property type="component" value="Unassembled WGS sequence"/>
</dbReference>
<dbReference type="AlphaFoldDB" id="A0A2T0K8M2"/>
<dbReference type="OrthoDB" id="346004at2"/>
<keyword evidence="3" id="KW-1003">Cell membrane</keyword>
<dbReference type="InterPro" id="IPR051907">
    <property type="entry name" value="DoxX-like_oxidoreductase"/>
</dbReference>
<evidence type="ECO:0000256" key="6">
    <source>
        <dbReference type="ARBA" id="ARBA00023136"/>
    </source>
</evidence>
<comment type="subcellular location">
    <subcellularLocation>
        <location evidence="1">Cell membrane</location>
        <topology evidence="1">Multi-pass membrane protein</topology>
    </subcellularLocation>
</comment>
<evidence type="ECO:0000313" key="8">
    <source>
        <dbReference type="Proteomes" id="UP000239415"/>
    </source>
</evidence>
<keyword evidence="8" id="KW-1185">Reference proteome</keyword>
<dbReference type="GO" id="GO:0005886">
    <property type="term" value="C:plasma membrane"/>
    <property type="evidence" value="ECO:0007669"/>
    <property type="project" value="UniProtKB-SubCell"/>
</dbReference>
<dbReference type="PANTHER" id="PTHR33452">
    <property type="entry name" value="OXIDOREDUCTASE CATD-RELATED"/>
    <property type="match status" value="1"/>
</dbReference>
<dbReference type="RefSeq" id="WP_106322362.1">
    <property type="nucleotide sequence ID" value="NZ_BOMO01000051.1"/>
</dbReference>
<dbReference type="EMBL" id="PVMZ01000010">
    <property type="protein sequence ID" value="PRX19425.1"/>
    <property type="molecule type" value="Genomic_DNA"/>
</dbReference>